<organism evidence="2 3">
    <name type="scientific">Trichonephila inaurata madagascariensis</name>
    <dbReference type="NCBI Taxonomy" id="2747483"/>
    <lineage>
        <taxon>Eukaryota</taxon>
        <taxon>Metazoa</taxon>
        <taxon>Ecdysozoa</taxon>
        <taxon>Arthropoda</taxon>
        <taxon>Chelicerata</taxon>
        <taxon>Arachnida</taxon>
        <taxon>Araneae</taxon>
        <taxon>Araneomorphae</taxon>
        <taxon>Entelegynae</taxon>
        <taxon>Araneoidea</taxon>
        <taxon>Nephilidae</taxon>
        <taxon>Trichonephila</taxon>
        <taxon>Trichonephila inaurata</taxon>
    </lineage>
</organism>
<name>A0A8X7C329_9ARAC</name>
<gene>
    <name evidence="2" type="primary">NCL1_48804</name>
    <name evidence="2" type="ORF">TNIN_442981</name>
</gene>
<accession>A0A8X7C329</accession>
<keyword evidence="3" id="KW-1185">Reference proteome</keyword>
<dbReference type="Gene3D" id="3.40.50.150">
    <property type="entry name" value="Vaccinia Virus protein VP39"/>
    <property type="match status" value="1"/>
</dbReference>
<evidence type="ECO:0000313" key="2">
    <source>
        <dbReference type="EMBL" id="GFY53655.1"/>
    </source>
</evidence>
<dbReference type="SUPFAM" id="SSF53335">
    <property type="entry name" value="S-adenosyl-L-methionine-dependent methyltransferases"/>
    <property type="match status" value="1"/>
</dbReference>
<dbReference type="OrthoDB" id="6437046at2759"/>
<dbReference type="EMBL" id="BMAV01009416">
    <property type="protein sequence ID" value="GFY53655.1"/>
    <property type="molecule type" value="Genomic_DNA"/>
</dbReference>
<protein>
    <submittedName>
        <fullName evidence="2">Uncharacterized protein</fullName>
    </submittedName>
</protein>
<reference evidence="2" key="1">
    <citation type="submission" date="2020-08" db="EMBL/GenBank/DDBJ databases">
        <title>Multicomponent nature underlies the extraordinary mechanical properties of spider dragline silk.</title>
        <authorList>
            <person name="Kono N."/>
            <person name="Nakamura H."/>
            <person name="Mori M."/>
            <person name="Yoshida Y."/>
            <person name="Ohtoshi R."/>
            <person name="Malay A.D."/>
            <person name="Moran D.A.P."/>
            <person name="Tomita M."/>
            <person name="Numata K."/>
            <person name="Arakawa K."/>
        </authorList>
    </citation>
    <scope>NUCLEOTIDE SEQUENCE</scope>
</reference>
<dbReference type="Proteomes" id="UP000886998">
    <property type="component" value="Unassembled WGS sequence"/>
</dbReference>
<dbReference type="InterPro" id="IPR029063">
    <property type="entry name" value="SAM-dependent_MTases_sf"/>
</dbReference>
<evidence type="ECO:0000256" key="1">
    <source>
        <dbReference type="SAM" id="MobiDB-lite"/>
    </source>
</evidence>
<comment type="caution">
    <text evidence="2">The sequence shown here is derived from an EMBL/GenBank/DDBJ whole genome shotgun (WGS) entry which is preliminary data.</text>
</comment>
<sequence length="415" mass="48432">MERENSSFFTEGIKDKPAFVKMDLEICELYHKAIEVLLSKEEYENSIKGIRRFLLLFIHSKNSLNKKQKSSKKVIVSKNQLCELKQTLFYRILYIYWNSTCFSSAVARHFREFLVGNPLVLKELEPKKIIRICSFGGGCLSDVIAMVKVLESSVNAKKCMDIRVSVVDTDKKWMITCFTLLQRLEHFLNATWKIDFTQADLTKPLSDSVQEMIKTADIVSMVMFLSEVKDAKKQRKILPTVRKLMQPGSILFFMDYSMPSLITALKYNSDNLSKYNLLYKTTSELHTLDKAVLERVFRLYYDKFHLSQFCTHITVTTRVWRRSSGSDARNIANLKSPKEKLAETEKNLAKNKILLQEVTKEIQLLQKYRIESIKYWIILFNNERKRGGGTRNRFGRSLDQKKTPSMQNCRRKEAI</sequence>
<dbReference type="AlphaFoldDB" id="A0A8X7C329"/>
<proteinExistence type="predicted"/>
<evidence type="ECO:0000313" key="3">
    <source>
        <dbReference type="Proteomes" id="UP000886998"/>
    </source>
</evidence>
<feature type="region of interest" description="Disordered" evidence="1">
    <location>
        <begin position="390"/>
        <end position="415"/>
    </location>
</feature>